<evidence type="ECO:0000256" key="7">
    <source>
        <dbReference type="ARBA" id="ARBA00044187"/>
    </source>
</evidence>
<comment type="similarity">
    <text evidence="3">Belongs to the ubiquitin-activating E1 family.</text>
</comment>
<comment type="pathway">
    <text evidence="2">Protein modification; protein sumoylation.</text>
</comment>
<name>A0A075BFG8_ERISI</name>
<dbReference type="OrthoDB" id="412647at2759"/>
<feature type="domain" description="THIF-type NAD/FAD binding fold" evidence="9">
    <location>
        <begin position="27"/>
        <end position="334"/>
    </location>
</feature>
<reference evidence="10" key="1">
    <citation type="submission" date="2012-04" db="EMBL/GenBank/DDBJ databases">
        <title>Molecular cloning and tissue expression of SUMO-activating enzyme subunits in Chinese mitten crab (Eriocheir sinensis).</title>
        <authorList>
            <person name="Wang Y."/>
            <person name="Chen L."/>
            <person name="Wang Q."/>
        </authorList>
    </citation>
    <scope>NUCLEOTIDE SEQUENCE</scope>
</reference>
<dbReference type="Gene3D" id="3.40.50.720">
    <property type="entry name" value="NAD(P)-binding Rossmann-like Domain"/>
    <property type="match status" value="1"/>
</dbReference>
<evidence type="ECO:0000256" key="6">
    <source>
        <dbReference type="ARBA" id="ARBA00026003"/>
    </source>
</evidence>
<comment type="subunit">
    <text evidence="6">Heterodimer of SAE1 and UBA2/SAE2. The heterodimer corresponds to the two domains that are encoded on a single polypeptide chain in ubiquitin-activating enzyme E1. Interacts with UBE2I.</text>
</comment>
<proteinExistence type="evidence at transcript level"/>
<dbReference type="GO" id="GO:0031510">
    <property type="term" value="C:SUMO activating enzyme complex"/>
    <property type="evidence" value="ECO:0007669"/>
    <property type="project" value="TreeGrafter"/>
</dbReference>
<gene>
    <name evidence="10" type="primary">Aos1</name>
</gene>
<dbReference type="PANTHER" id="PTHR10953:SF162">
    <property type="entry name" value="SUMO-ACTIVATING ENZYME SUBUNIT 1"/>
    <property type="match status" value="1"/>
</dbReference>
<dbReference type="PRINTS" id="PR01849">
    <property type="entry name" value="UBIQUITINACT"/>
</dbReference>
<dbReference type="FunFam" id="3.40.50.720:FF:000744">
    <property type="entry name" value="Smt3 activating enzyme 1"/>
    <property type="match status" value="1"/>
</dbReference>
<evidence type="ECO:0000256" key="8">
    <source>
        <dbReference type="ARBA" id="ARBA00044354"/>
    </source>
</evidence>
<dbReference type="CDD" id="cd01492">
    <property type="entry name" value="Aos1_SUMO"/>
    <property type="match status" value="1"/>
</dbReference>
<dbReference type="InterPro" id="IPR045886">
    <property type="entry name" value="ThiF/MoeB/HesA"/>
</dbReference>
<evidence type="ECO:0000256" key="4">
    <source>
        <dbReference type="ARBA" id="ARBA00022786"/>
    </source>
</evidence>
<dbReference type="InterPro" id="IPR000594">
    <property type="entry name" value="ThiF_NAD_FAD-bd"/>
</dbReference>
<dbReference type="Pfam" id="PF00899">
    <property type="entry name" value="ThiF"/>
    <property type="match status" value="1"/>
</dbReference>
<dbReference type="GO" id="GO:0019948">
    <property type="term" value="F:SUMO activating enzyme activity"/>
    <property type="evidence" value="ECO:0007669"/>
    <property type="project" value="TreeGrafter"/>
</dbReference>
<dbReference type="InterPro" id="IPR000011">
    <property type="entry name" value="UBQ/SUMO-activ_enz_E1-like"/>
</dbReference>
<evidence type="ECO:0000256" key="3">
    <source>
        <dbReference type="ARBA" id="ARBA00005673"/>
    </source>
</evidence>
<evidence type="ECO:0000259" key="9">
    <source>
        <dbReference type="Pfam" id="PF00899"/>
    </source>
</evidence>
<evidence type="ECO:0000256" key="1">
    <source>
        <dbReference type="ARBA" id="ARBA00004123"/>
    </source>
</evidence>
<dbReference type="EMBL" id="JQ941876">
    <property type="protein sequence ID" value="AGC75066.1"/>
    <property type="molecule type" value="mRNA"/>
</dbReference>
<keyword evidence="4" id="KW-0833">Ubl conjugation pathway</keyword>
<evidence type="ECO:0000256" key="5">
    <source>
        <dbReference type="ARBA" id="ARBA00023242"/>
    </source>
</evidence>
<sequence length="345" mass="38549">MNSSGKATAKMKDKKSENITEDEAALYDRQIRLWGVDAQKRLRAARVLLAGVCGLGAEVAKNLVLSGVKSLTLLDHRSVTETDTRANFLAPCDSIGKNIAEASQERAQILNPMVEVTADSSNIADKTSDFFTQFDVVCVMRCRQQELIRINEICHQNKTLFFAGDVFGMFGYMFADLQEHQYIEEVKEKKQIEDNGKKQIVEDTKFVKRTEHFVPLSQALDIDWTSKKYASQLRRTSPAYFIMQIIMEFISLHGRTPGPSHREEDKIELLTIKNALLEKLNVPSDKVGNQFAGIVFGQLSPVCAIVGGVLAQEIIKAVSQKDLPHNNFFFFSTLDGAGVVECIGH</sequence>
<organism evidence="10">
    <name type="scientific">Eriocheir sinensis</name>
    <name type="common">Chinese mitten crab</name>
    <dbReference type="NCBI Taxonomy" id="95602"/>
    <lineage>
        <taxon>Eukaryota</taxon>
        <taxon>Metazoa</taxon>
        <taxon>Ecdysozoa</taxon>
        <taxon>Arthropoda</taxon>
        <taxon>Crustacea</taxon>
        <taxon>Multicrustacea</taxon>
        <taxon>Malacostraca</taxon>
        <taxon>Eumalacostraca</taxon>
        <taxon>Eucarida</taxon>
        <taxon>Decapoda</taxon>
        <taxon>Pleocyemata</taxon>
        <taxon>Brachyura</taxon>
        <taxon>Eubrachyura</taxon>
        <taxon>Grapsoidea</taxon>
        <taxon>Varunidae</taxon>
        <taxon>Eriocheir</taxon>
    </lineage>
</organism>
<evidence type="ECO:0000313" key="10">
    <source>
        <dbReference type="EMBL" id="AGC75066.1"/>
    </source>
</evidence>
<dbReference type="AlphaFoldDB" id="A0A075BFG8"/>
<keyword evidence="5" id="KW-0539">Nucleus</keyword>
<dbReference type="PANTHER" id="PTHR10953">
    <property type="entry name" value="UBIQUITIN-ACTIVATING ENZYME E1"/>
    <property type="match status" value="1"/>
</dbReference>
<evidence type="ECO:0000256" key="2">
    <source>
        <dbReference type="ARBA" id="ARBA00004718"/>
    </source>
</evidence>
<protein>
    <recommendedName>
        <fullName evidence="7">SUMO-activating enzyme subunit 1</fullName>
    </recommendedName>
    <alternativeName>
        <fullName evidence="8">Ubiquitin-like 1-activating enzyme E1A</fullName>
    </alternativeName>
</protein>
<comment type="subcellular location">
    <subcellularLocation>
        <location evidence="1">Nucleus</location>
    </subcellularLocation>
</comment>
<dbReference type="GO" id="GO:0005737">
    <property type="term" value="C:cytoplasm"/>
    <property type="evidence" value="ECO:0007669"/>
    <property type="project" value="TreeGrafter"/>
</dbReference>
<dbReference type="SUPFAM" id="SSF69572">
    <property type="entry name" value="Activating enzymes of the ubiquitin-like proteins"/>
    <property type="match status" value="1"/>
</dbReference>
<dbReference type="GO" id="GO:0016925">
    <property type="term" value="P:protein sumoylation"/>
    <property type="evidence" value="ECO:0007669"/>
    <property type="project" value="TreeGrafter"/>
</dbReference>
<dbReference type="InterPro" id="IPR035985">
    <property type="entry name" value="Ubiquitin-activating_enz"/>
</dbReference>
<accession>A0A075BFG8</accession>